<keyword evidence="2" id="KW-1185">Reference proteome</keyword>
<organism evidence="1 2">
    <name type="scientific">Dentiscutata erythropus</name>
    <dbReference type="NCBI Taxonomy" id="1348616"/>
    <lineage>
        <taxon>Eukaryota</taxon>
        <taxon>Fungi</taxon>
        <taxon>Fungi incertae sedis</taxon>
        <taxon>Mucoromycota</taxon>
        <taxon>Glomeromycotina</taxon>
        <taxon>Glomeromycetes</taxon>
        <taxon>Diversisporales</taxon>
        <taxon>Gigasporaceae</taxon>
        <taxon>Dentiscutata</taxon>
    </lineage>
</organism>
<name>A0A9N9DMY2_9GLOM</name>
<reference evidence="1" key="1">
    <citation type="submission" date="2021-06" db="EMBL/GenBank/DDBJ databases">
        <authorList>
            <person name="Kallberg Y."/>
            <person name="Tangrot J."/>
            <person name="Rosling A."/>
        </authorList>
    </citation>
    <scope>NUCLEOTIDE SEQUENCE</scope>
    <source>
        <strain evidence="1">MA453B</strain>
    </source>
</reference>
<evidence type="ECO:0000313" key="1">
    <source>
        <dbReference type="EMBL" id="CAG8641685.1"/>
    </source>
</evidence>
<protein>
    <submittedName>
        <fullName evidence="1">7765_t:CDS:1</fullName>
    </submittedName>
</protein>
<comment type="caution">
    <text evidence="1">The sequence shown here is derived from an EMBL/GenBank/DDBJ whole genome shotgun (WGS) entry which is preliminary data.</text>
</comment>
<sequence length="190" mass="22057">MNEETQIKHILIFRIPPNILVEKEEKLIVNSAYFDNDFTYSPKSIFDSTVFPDISILTTIFVIYYIDGLDTMYGERICKVAMESNTLTDSYEGKISGYAYHIEPKWHTRREFVGVEEVEVVIREIDFLAEVLNVKETSIGILVSNVPFSKPAINKIISIEEGLFLICQDNYLDELLKVLEKWFLDREINT</sequence>
<accession>A0A9N9DMY2</accession>
<dbReference type="EMBL" id="CAJVPY010005375">
    <property type="protein sequence ID" value="CAG8641685.1"/>
    <property type="molecule type" value="Genomic_DNA"/>
</dbReference>
<proteinExistence type="predicted"/>
<gene>
    <name evidence="1" type="ORF">DERYTH_LOCUS9691</name>
</gene>
<dbReference type="Proteomes" id="UP000789405">
    <property type="component" value="Unassembled WGS sequence"/>
</dbReference>
<dbReference type="AlphaFoldDB" id="A0A9N9DMY2"/>
<evidence type="ECO:0000313" key="2">
    <source>
        <dbReference type="Proteomes" id="UP000789405"/>
    </source>
</evidence>